<keyword evidence="1" id="KW-0472">Membrane</keyword>
<organism evidence="2 3">
    <name type="scientific">Aliarcobacter butzleri L352</name>
    <dbReference type="NCBI Taxonomy" id="1447260"/>
    <lineage>
        <taxon>Bacteria</taxon>
        <taxon>Pseudomonadati</taxon>
        <taxon>Campylobacterota</taxon>
        <taxon>Epsilonproteobacteria</taxon>
        <taxon>Campylobacterales</taxon>
        <taxon>Arcobacteraceae</taxon>
        <taxon>Aliarcobacter</taxon>
    </lineage>
</organism>
<dbReference type="AlphaFoldDB" id="A0A837J9W9"/>
<reference evidence="2 3" key="1">
    <citation type="submission" date="2014-01" db="EMBL/GenBank/DDBJ databases">
        <title>Development of a Comparative Genomic Fingerprinting Assay for High Resolution Genotyping of Arcobacter butzleri.</title>
        <authorList>
            <person name="Webb A.L."/>
            <person name="Inglis G.D."/>
            <person name="Kruczkiewicz P."/>
            <person name="Selinger L.B."/>
            <person name="Taboada E.N."/>
        </authorList>
    </citation>
    <scope>NUCLEOTIDE SEQUENCE [LARGE SCALE GENOMIC DNA]</scope>
    <source>
        <strain evidence="2 3">L352</strain>
    </source>
</reference>
<feature type="transmembrane region" description="Helical" evidence="1">
    <location>
        <begin position="34"/>
        <end position="53"/>
    </location>
</feature>
<dbReference type="RefSeq" id="WP_046995440.1">
    <property type="nucleotide sequence ID" value="NZ_JAIT01000061.1"/>
</dbReference>
<keyword evidence="1" id="KW-0812">Transmembrane</keyword>
<accession>A0A837J9W9</accession>
<protein>
    <submittedName>
        <fullName evidence="2">Uncharacterized protein</fullName>
    </submittedName>
</protein>
<keyword evidence="1" id="KW-1133">Transmembrane helix</keyword>
<comment type="caution">
    <text evidence="2">The sequence shown here is derived from an EMBL/GenBank/DDBJ whole genome shotgun (WGS) entry which is preliminary data.</text>
</comment>
<proteinExistence type="predicted"/>
<evidence type="ECO:0000256" key="1">
    <source>
        <dbReference type="SAM" id="Phobius"/>
    </source>
</evidence>
<evidence type="ECO:0000313" key="2">
    <source>
        <dbReference type="EMBL" id="KLE03167.1"/>
    </source>
</evidence>
<feature type="transmembrane region" description="Helical" evidence="1">
    <location>
        <begin position="6"/>
        <end position="22"/>
    </location>
</feature>
<dbReference type="Proteomes" id="UP000035462">
    <property type="component" value="Unassembled WGS sequence"/>
</dbReference>
<gene>
    <name evidence="2" type="ORF">AF77_11205</name>
</gene>
<sequence>MGIELIYLPFIIFAIPTFIYFYRKVDSKPKKVAVVLVAIAIPIYLHFYNNVYIENLHSQPLSYENQKKLEKYLTHFKYTYIKHHDFFAPPGRRYLHPVLRDLKNKKNQEYIKELYIKYLNNDGQITYKEVSSISIKINDLARYEK</sequence>
<evidence type="ECO:0000313" key="3">
    <source>
        <dbReference type="Proteomes" id="UP000035462"/>
    </source>
</evidence>
<name>A0A837J9W9_9BACT</name>
<dbReference type="EMBL" id="JAIT01000061">
    <property type="protein sequence ID" value="KLE03167.1"/>
    <property type="molecule type" value="Genomic_DNA"/>
</dbReference>